<organism evidence="1 2">
    <name type="scientific">Kibdelosporangium persicum</name>
    <dbReference type="NCBI Taxonomy" id="2698649"/>
    <lineage>
        <taxon>Bacteria</taxon>
        <taxon>Bacillati</taxon>
        <taxon>Actinomycetota</taxon>
        <taxon>Actinomycetes</taxon>
        <taxon>Pseudonocardiales</taxon>
        <taxon>Pseudonocardiaceae</taxon>
        <taxon>Kibdelosporangium</taxon>
    </lineage>
</organism>
<gene>
    <name evidence="1" type="ORF">GC106_47570</name>
</gene>
<dbReference type="SUPFAM" id="SSF55073">
    <property type="entry name" value="Nucleotide cyclase"/>
    <property type="match status" value="1"/>
</dbReference>
<accession>A0ABX2F9D3</accession>
<name>A0ABX2F9D3_9PSEU</name>
<dbReference type="RefSeq" id="WP_173135534.1">
    <property type="nucleotide sequence ID" value="NZ_CBCSGW010000049.1"/>
</dbReference>
<sequence length="209" mass="23642">MTTASPPTPVLPRHRAIVAVDIEGSTTRTNKARALLRNAMYDLLEEALLQSGIKEQHRDMIDRGDGAFILIHPVDDAPKTVLLTMVIPTLAELLARHEPERPDHRFRLRAAVHAGEVHYDNRGWYGEDLDVTARLLDAPQLKRKLRQTRARLIVVVSQHIYRSVVLHGYDGIDDTSYEQIVQVQIGRRRQRGWVQIPGATGYHGQDLTA</sequence>
<dbReference type="EMBL" id="JAAATY010000015">
    <property type="protein sequence ID" value="NRN67517.1"/>
    <property type="molecule type" value="Genomic_DNA"/>
</dbReference>
<proteinExistence type="predicted"/>
<dbReference type="Proteomes" id="UP000763557">
    <property type="component" value="Unassembled WGS sequence"/>
</dbReference>
<comment type="caution">
    <text evidence="1">The sequence shown here is derived from an EMBL/GenBank/DDBJ whole genome shotgun (WGS) entry which is preliminary data.</text>
</comment>
<protein>
    <submittedName>
        <fullName evidence="1">Class 3 adenylate cyclase</fullName>
    </submittedName>
</protein>
<reference evidence="1 2" key="1">
    <citation type="submission" date="2020-01" db="EMBL/GenBank/DDBJ databases">
        <title>Kibdelosporangium persica a novel Actinomycetes from a hot desert in Iran.</title>
        <authorList>
            <person name="Safaei N."/>
            <person name="Zaburannyi N."/>
            <person name="Mueller R."/>
            <person name="Wink J."/>
        </authorList>
    </citation>
    <scope>NUCLEOTIDE SEQUENCE [LARGE SCALE GENOMIC DNA]</scope>
    <source>
        <strain evidence="1 2">4NS15</strain>
    </source>
</reference>
<dbReference type="InterPro" id="IPR029787">
    <property type="entry name" value="Nucleotide_cyclase"/>
</dbReference>
<keyword evidence="2" id="KW-1185">Reference proteome</keyword>
<dbReference type="Gene3D" id="3.30.70.1230">
    <property type="entry name" value="Nucleotide cyclase"/>
    <property type="match status" value="1"/>
</dbReference>
<evidence type="ECO:0000313" key="1">
    <source>
        <dbReference type="EMBL" id="NRN67517.1"/>
    </source>
</evidence>
<evidence type="ECO:0000313" key="2">
    <source>
        <dbReference type="Proteomes" id="UP000763557"/>
    </source>
</evidence>